<keyword evidence="4" id="KW-0106">Calcium</keyword>
<dbReference type="InterPro" id="IPR050738">
    <property type="entry name" value="Sulfatase"/>
</dbReference>
<dbReference type="RefSeq" id="WP_194122052.1">
    <property type="nucleotide sequence ID" value="NZ_JACYGY010000001.1"/>
</dbReference>
<feature type="signal peptide" evidence="5">
    <location>
        <begin position="1"/>
        <end position="24"/>
    </location>
</feature>
<dbReference type="CDD" id="cd16025">
    <property type="entry name" value="PAS_like"/>
    <property type="match status" value="1"/>
</dbReference>
<dbReference type="PANTHER" id="PTHR42693">
    <property type="entry name" value="ARYLSULFATASE FAMILY MEMBER"/>
    <property type="match status" value="1"/>
</dbReference>
<evidence type="ECO:0000256" key="5">
    <source>
        <dbReference type="SAM" id="SignalP"/>
    </source>
</evidence>
<dbReference type="Pfam" id="PF00884">
    <property type="entry name" value="Sulfatase"/>
    <property type="match status" value="1"/>
</dbReference>
<accession>A0ABR9WFQ0</accession>
<evidence type="ECO:0000313" key="8">
    <source>
        <dbReference type="Proteomes" id="UP000634134"/>
    </source>
</evidence>
<evidence type="ECO:0000259" key="6">
    <source>
        <dbReference type="Pfam" id="PF00884"/>
    </source>
</evidence>
<dbReference type="InterPro" id="IPR024607">
    <property type="entry name" value="Sulfatase_CS"/>
</dbReference>
<evidence type="ECO:0000256" key="1">
    <source>
        <dbReference type="ARBA" id="ARBA00008779"/>
    </source>
</evidence>
<evidence type="ECO:0000256" key="2">
    <source>
        <dbReference type="ARBA" id="ARBA00022723"/>
    </source>
</evidence>
<sequence>MNRFNSIVLLIWILFISIDFTTNAQQTTKAPKNGNNVASVKTERPNMIVILADDMGFSDIGSYGGEIPTPNIDMLADKGLRFSQFYNNARCCPTRASLLTGLFPHQAGIGRMSEDPEDPKANDEGTDGYRGYLSKNSVTISEVLKTAGYHTYMSGKWHVGMHGKEKWPLQRGFEKFYGILSGGSSYLKPFPPRGITTGNSDPAYDFPDDYYTTNAFTDNAINFITEQKDKNPFFLYLAYTAPHWPLQAQEKDIELFKDKYLIGWDSVKHERLRKQTVMGINKTEWGLAQREMRPWNELSAAEQKDVAYRMSVYAAQVYRMDQNIGRLIATLKKENKLDNTLIVFLSDNGACGEPYKELGGKGQEEINDPGKFWVVSYGTGWANTSNAPFKKWKNSTYEGGIAAPFIAYWPKGIKEKSGKWSTTPHHIIDLLPTLIDVAGVTYPKSFNGNSIMPTEGLSMLPDFIKGDSKTHDYMYWEHEENCAVRHGNWKGVKRLPAGKWELYNLEIDRTERNNVADQHTDIVKDLDEKWQNWADTHKVFPKGRNYFK</sequence>
<keyword evidence="5" id="KW-0732">Signal</keyword>
<keyword evidence="8" id="KW-1185">Reference proteome</keyword>
<comment type="similarity">
    <text evidence="1">Belongs to the sulfatase family.</text>
</comment>
<evidence type="ECO:0000256" key="3">
    <source>
        <dbReference type="ARBA" id="ARBA00022801"/>
    </source>
</evidence>
<dbReference type="PROSITE" id="PS00149">
    <property type="entry name" value="SULFATASE_2"/>
    <property type="match status" value="1"/>
</dbReference>
<keyword evidence="2" id="KW-0479">Metal-binding</keyword>
<dbReference type="Proteomes" id="UP000634134">
    <property type="component" value="Unassembled WGS sequence"/>
</dbReference>
<dbReference type="Gene3D" id="3.40.720.10">
    <property type="entry name" value="Alkaline Phosphatase, subunit A"/>
    <property type="match status" value="1"/>
</dbReference>
<protein>
    <submittedName>
        <fullName evidence="7">Arylsulfatase</fullName>
    </submittedName>
</protein>
<proteinExistence type="inferred from homology"/>
<name>A0ABR9WFQ0_9BACT</name>
<dbReference type="EMBL" id="JACYGY010000001">
    <property type="protein sequence ID" value="MBE9463959.1"/>
    <property type="molecule type" value="Genomic_DNA"/>
</dbReference>
<dbReference type="InterPro" id="IPR000917">
    <property type="entry name" value="Sulfatase_N"/>
</dbReference>
<keyword evidence="3" id="KW-0378">Hydrolase</keyword>
<dbReference type="SUPFAM" id="SSF53649">
    <property type="entry name" value="Alkaline phosphatase-like"/>
    <property type="match status" value="1"/>
</dbReference>
<feature type="chain" id="PRO_5045087582" evidence="5">
    <location>
        <begin position="25"/>
        <end position="548"/>
    </location>
</feature>
<dbReference type="Gene3D" id="3.30.1120.10">
    <property type="match status" value="1"/>
</dbReference>
<dbReference type="InterPro" id="IPR017850">
    <property type="entry name" value="Alkaline_phosphatase_core_sf"/>
</dbReference>
<reference evidence="8" key="1">
    <citation type="submission" date="2023-07" db="EMBL/GenBank/DDBJ databases">
        <title>Dyadobacter sp. nov 'subterranea' isolated from contaminted grondwater.</title>
        <authorList>
            <person name="Szabo I."/>
            <person name="Al-Omari J."/>
            <person name="Szerdahelyi S.G."/>
            <person name="Rado J."/>
        </authorList>
    </citation>
    <scope>NUCLEOTIDE SEQUENCE [LARGE SCALE GENOMIC DNA]</scope>
    <source>
        <strain evidence="8">UP-52</strain>
    </source>
</reference>
<dbReference type="PANTHER" id="PTHR42693:SF53">
    <property type="entry name" value="ENDO-4-O-SULFATASE"/>
    <property type="match status" value="1"/>
</dbReference>
<evidence type="ECO:0000313" key="7">
    <source>
        <dbReference type="EMBL" id="MBE9463959.1"/>
    </source>
</evidence>
<gene>
    <name evidence="7" type="ORF">IEE83_18910</name>
</gene>
<evidence type="ECO:0000256" key="4">
    <source>
        <dbReference type="ARBA" id="ARBA00022837"/>
    </source>
</evidence>
<organism evidence="7 8">
    <name type="scientific">Dyadobacter subterraneus</name>
    <dbReference type="NCBI Taxonomy" id="2773304"/>
    <lineage>
        <taxon>Bacteria</taxon>
        <taxon>Pseudomonadati</taxon>
        <taxon>Bacteroidota</taxon>
        <taxon>Cytophagia</taxon>
        <taxon>Cytophagales</taxon>
        <taxon>Spirosomataceae</taxon>
        <taxon>Dyadobacter</taxon>
    </lineage>
</organism>
<comment type="caution">
    <text evidence="7">The sequence shown here is derived from an EMBL/GenBank/DDBJ whole genome shotgun (WGS) entry which is preliminary data.</text>
</comment>
<feature type="domain" description="Sulfatase N-terminal" evidence="6">
    <location>
        <begin position="45"/>
        <end position="440"/>
    </location>
</feature>